<feature type="signal peptide" evidence="1">
    <location>
        <begin position="1"/>
        <end position="21"/>
    </location>
</feature>
<dbReference type="Proteomes" id="UP000826656">
    <property type="component" value="Unassembled WGS sequence"/>
</dbReference>
<reference evidence="2 3" key="1">
    <citation type="journal article" date="2021" name="bioRxiv">
        <title>Chromosome-scale and haplotype-resolved genome assembly of a tetraploid potato cultivar.</title>
        <authorList>
            <person name="Sun H."/>
            <person name="Jiao W.-B."/>
            <person name="Krause K."/>
            <person name="Campoy J.A."/>
            <person name="Goel M."/>
            <person name="Folz-Donahue K."/>
            <person name="Kukat C."/>
            <person name="Huettel B."/>
            <person name="Schneeberger K."/>
        </authorList>
    </citation>
    <scope>NUCLEOTIDE SEQUENCE [LARGE SCALE GENOMIC DNA]</scope>
    <source>
        <strain evidence="2">SolTubOtavaFocal</strain>
        <tissue evidence="2">Leaves</tissue>
    </source>
</reference>
<comment type="caution">
    <text evidence="2">The sequence shown here is derived from an EMBL/GenBank/DDBJ whole genome shotgun (WGS) entry which is preliminary data.</text>
</comment>
<dbReference type="EMBL" id="JAIVGD010000023">
    <property type="protein sequence ID" value="KAH0742918.1"/>
    <property type="molecule type" value="Genomic_DNA"/>
</dbReference>
<protein>
    <recommendedName>
        <fullName evidence="4">Secreted protein</fullName>
    </recommendedName>
</protein>
<keyword evidence="1" id="KW-0732">Signal</keyword>
<feature type="chain" id="PRO_5047401944" description="Secreted protein" evidence="1">
    <location>
        <begin position="22"/>
        <end position="79"/>
    </location>
</feature>
<organism evidence="2 3">
    <name type="scientific">Solanum tuberosum</name>
    <name type="common">Potato</name>
    <dbReference type="NCBI Taxonomy" id="4113"/>
    <lineage>
        <taxon>Eukaryota</taxon>
        <taxon>Viridiplantae</taxon>
        <taxon>Streptophyta</taxon>
        <taxon>Embryophyta</taxon>
        <taxon>Tracheophyta</taxon>
        <taxon>Spermatophyta</taxon>
        <taxon>Magnoliopsida</taxon>
        <taxon>eudicotyledons</taxon>
        <taxon>Gunneridae</taxon>
        <taxon>Pentapetalae</taxon>
        <taxon>asterids</taxon>
        <taxon>lamiids</taxon>
        <taxon>Solanales</taxon>
        <taxon>Solanaceae</taxon>
        <taxon>Solanoideae</taxon>
        <taxon>Solaneae</taxon>
        <taxon>Solanum</taxon>
    </lineage>
</organism>
<evidence type="ECO:0008006" key="4">
    <source>
        <dbReference type="Google" id="ProtNLM"/>
    </source>
</evidence>
<gene>
    <name evidence="2" type="ORF">KY290_030911</name>
</gene>
<proteinExistence type="predicted"/>
<name>A0ABQ7U800_SOLTU</name>
<accession>A0ABQ7U800</accession>
<evidence type="ECO:0000256" key="1">
    <source>
        <dbReference type="SAM" id="SignalP"/>
    </source>
</evidence>
<evidence type="ECO:0000313" key="2">
    <source>
        <dbReference type="EMBL" id="KAH0742918.1"/>
    </source>
</evidence>
<sequence>MANICSFKIVHFLIVVSFASSAALKGVSFPSPMSCLDCKMIYVKCIHSSLQYVQWCVHQVALNRTSRSFASVVDMWILI</sequence>
<evidence type="ECO:0000313" key="3">
    <source>
        <dbReference type="Proteomes" id="UP000826656"/>
    </source>
</evidence>
<keyword evidence="3" id="KW-1185">Reference proteome</keyword>